<proteinExistence type="predicted"/>
<dbReference type="KEGG" id="aab:A4R43_31880"/>
<dbReference type="Proteomes" id="UP000250434">
    <property type="component" value="Chromosome"/>
</dbReference>
<protein>
    <submittedName>
        <fullName evidence="3">Uncharacterized protein</fullName>
    </submittedName>
</protein>
<evidence type="ECO:0000313" key="4">
    <source>
        <dbReference type="Proteomes" id="UP000250434"/>
    </source>
</evidence>
<feature type="transmembrane region" description="Helical" evidence="2">
    <location>
        <begin position="104"/>
        <end position="129"/>
    </location>
</feature>
<dbReference type="EMBL" id="CP015163">
    <property type="protein sequence ID" value="AXB46488.1"/>
    <property type="molecule type" value="Genomic_DNA"/>
</dbReference>
<keyword evidence="2" id="KW-1133">Transmembrane helix</keyword>
<keyword evidence="2" id="KW-0472">Membrane</keyword>
<keyword evidence="4" id="KW-1185">Reference proteome</keyword>
<evidence type="ECO:0000313" key="3">
    <source>
        <dbReference type="EMBL" id="AXB46488.1"/>
    </source>
</evidence>
<reference evidence="3 4" key="1">
    <citation type="submission" date="2016-04" db="EMBL/GenBank/DDBJ databases">
        <title>Complete genome sequence and analysis of deep-sea sediment isolate, Amycolatopsis sp. WP1.</title>
        <authorList>
            <person name="Wang H."/>
            <person name="Chen S."/>
            <person name="Wu Q."/>
        </authorList>
    </citation>
    <scope>NUCLEOTIDE SEQUENCE [LARGE SCALE GENOMIC DNA]</scope>
    <source>
        <strain evidence="3 4">WP1</strain>
    </source>
</reference>
<evidence type="ECO:0000256" key="1">
    <source>
        <dbReference type="SAM" id="MobiDB-lite"/>
    </source>
</evidence>
<evidence type="ECO:0000256" key="2">
    <source>
        <dbReference type="SAM" id="Phobius"/>
    </source>
</evidence>
<organism evidence="3 4">
    <name type="scientific">Amycolatopsis albispora</name>
    <dbReference type="NCBI Taxonomy" id="1804986"/>
    <lineage>
        <taxon>Bacteria</taxon>
        <taxon>Bacillati</taxon>
        <taxon>Actinomycetota</taxon>
        <taxon>Actinomycetes</taxon>
        <taxon>Pseudonocardiales</taxon>
        <taxon>Pseudonocardiaceae</taxon>
        <taxon>Amycolatopsis</taxon>
    </lineage>
</organism>
<dbReference type="RefSeq" id="WP_113695545.1">
    <property type="nucleotide sequence ID" value="NZ_CP015163.1"/>
</dbReference>
<accession>A0A344LEL4</accession>
<feature type="compositionally biased region" description="Low complexity" evidence="1">
    <location>
        <begin position="9"/>
        <end position="18"/>
    </location>
</feature>
<feature type="compositionally biased region" description="Low complexity" evidence="1">
    <location>
        <begin position="33"/>
        <end position="84"/>
    </location>
</feature>
<gene>
    <name evidence="3" type="ORF">A4R43_31880</name>
</gene>
<feature type="compositionally biased region" description="Gly residues" evidence="1">
    <location>
        <begin position="19"/>
        <end position="32"/>
    </location>
</feature>
<keyword evidence="2" id="KW-0812">Transmembrane</keyword>
<feature type="region of interest" description="Disordered" evidence="1">
    <location>
        <begin position="134"/>
        <end position="182"/>
    </location>
</feature>
<dbReference type="AlphaFoldDB" id="A0A344LEL4"/>
<sequence>MTYPPQPGQPYGDQPDPYGQGGYGQGGYGQQGQPGQPQSGGFPQQGQPYGQQPGYDPYGQQQQQPYGQQPGYDQYGQPTQQYQGYPGGGDGFGGPPPKKSKAGLWIGLTVGLVVLVALGITGFVAPGFFLSDDEPTNTAGGQTTSQAPPSEEPSKAPSSRKPTASAPSKPPTSKPGTGGSGDAAVEKVIRDMVDKINAADASGAMSFVCDGSEGSTQSTVDELVAKKPNLQIEEVTSDTPGTVVATATGSSGGKQVHATFGAGDLSTGPCVAAVFAF</sequence>
<feature type="compositionally biased region" description="Low complexity" evidence="1">
    <location>
        <begin position="145"/>
        <end position="167"/>
    </location>
</feature>
<feature type="region of interest" description="Disordered" evidence="1">
    <location>
        <begin position="1"/>
        <end position="96"/>
    </location>
</feature>
<name>A0A344LEL4_9PSEU</name>